<evidence type="ECO:0000313" key="1">
    <source>
        <dbReference type="EMBL" id="MCH8616934.1"/>
    </source>
</evidence>
<keyword evidence="2" id="KW-1185">Reference proteome</keyword>
<dbReference type="RefSeq" id="WP_241447812.1">
    <property type="nucleotide sequence ID" value="NZ_JAKZHW010000002.1"/>
</dbReference>
<evidence type="ECO:0000313" key="2">
    <source>
        <dbReference type="Proteomes" id="UP001203058"/>
    </source>
</evidence>
<comment type="caution">
    <text evidence="1">The sequence shown here is derived from an EMBL/GenBank/DDBJ whole genome shotgun (WGS) entry which is preliminary data.</text>
</comment>
<organism evidence="1 2">
    <name type="scientific">Sphingomonas telluris</name>
    <dbReference type="NCBI Taxonomy" id="2907998"/>
    <lineage>
        <taxon>Bacteria</taxon>
        <taxon>Pseudomonadati</taxon>
        <taxon>Pseudomonadota</taxon>
        <taxon>Alphaproteobacteria</taxon>
        <taxon>Sphingomonadales</taxon>
        <taxon>Sphingomonadaceae</taxon>
        <taxon>Sphingomonas</taxon>
    </lineage>
</organism>
<gene>
    <name evidence="1" type="ORF">LZ016_12605</name>
</gene>
<protein>
    <submittedName>
        <fullName evidence="1">Uncharacterized protein</fullName>
    </submittedName>
</protein>
<reference evidence="1 2" key="1">
    <citation type="submission" date="2022-03" db="EMBL/GenBank/DDBJ databases">
        <authorList>
            <person name="Jo J.-H."/>
            <person name="Im W.-T."/>
        </authorList>
    </citation>
    <scope>NUCLEOTIDE SEQUENCE [LARGE SCALE GENOMIC DNA]</scope>
    <source>
        <strain evidence="1 2">SM33</strain>
    </source>
</reference>
<proteinExistence type="predicted"/>
<dbReference type="Proteomes" id="UP001203058">
    <property type="component" value="Unassembled WGS sequence"/>
</dbReference>
<name>A0ABS9VPM4_9SPHN</name>
<dbReference type="EMBL" id="JAKZHW010000002">
    <property type="protein sequence ID" value="MCH8616934.1"/>
    <property type="molecule type" value="Genomic_DNA"/>
</dbReference>
<sequence length="55" mass="5525">MSAPVRFLAVAVAGWTLFRGVTAGVLPGVEVLSLGKAEAAPAPIPAAQFPPITPI</sequence>
<accession>A0ABS9VPM4</accession>